<feature type="compositionally biased region" description="Basic and acidic residues" evidence="1">
    <location>
        <begin position="31"/>
        <end position="42"/>
    </location>
</feature>
<protein>
    <submittedName>
        <fullName evidence="2">Uncharacterized protein</fullName>
    </submittedName>
</protein>
<gene>
    <name evidence="2" type="ORF">LRS13_08590</name>
</gene>
<dbReference type="EMBL" id="CP088295">
    <property type="protein sequence ID" value="UUY05561.1"/>
    <property type="molecule type" value="Genomic_DNA"/>
</dbReference>
<name>A0ABY5PLR3_9ACTN</name>
<evidence type="ECO:0000313" key="3">
    <source>
        <dbReference type="Proteomes" id="UP001058860"/>
    </source>
</evidence>
<keyword evidence="3" id="KW-1185">Reference proteome</keyword>
<dbReference type="Proteomes" id="UP001058860">
    <property type="component" value="Chromosome"/>
</dbReference>
<proteinExistence type="predicted"/>
<sequence length="104" mass="10956">MTLTRIGPVTSPARTRTRVTVPLAGGDSVDDEPRYEYMHDPDPTPTTTPSCAHVGIGASGAVFRSAPNVTADAVDGADQQATAASSRTRKVIARILRPRAWTPA</sequence>
<dbReference type="RefSeq" id="WP_353866007.1">
    <property type="nucleotide sequence ID" value="NZ_CP088295.1"/>
</dbReference>
<evidence type="ECO:0000313" key="2">
    <source>
        <dbReference type="EMBL" id="UUY05561.1"/>
    </source>
</evidence>
<accession>A0ABY5PLR3</accession>
<reference evidence="3" key="1">
    <citation type="submission" date="2021-11" db="EMBL/GenBank/DDBJ databases">
        <title>Cultivation dependent microbiological survey of springs from the worlds oldest radium mine currently devoted to the extraction of radon-saturated water.</title>
        <authorList>
            <person name="Kapinusova G."/>
            <person name="Smrhova T."/>
            <person name="Strejcek M."/>
            <person name="Suman J."/>
            <person name="Jani K."/>
            <person name="Pajer P."/>
            <person name="Uhlik O."/>
        </authorList>
    </citation>
    <scope>NUCLEOTIDE SEQUENCE [LARGE SCALE GENOMIC DNA]</scope>
    <source>
        <strain evidence="3">J379</strain>
    </source>
</reference>
<evidence type="ECO:0000256" key="1">
    <source>
        <dbReference type="SAM" id="MobiDB-lite"/>
    </source>
</evidence>
<feature type="region of interest" description="Disordered" evidence="1">
    <location>
        <begin position="23"/>
        <end position="48"/>
    </location>
</feature>
<organism evidence="2 3">
    <name type="scientific">Svornostia abyssi</name>
    <dbReference type="NCBI Taxonomy" id="2898438"/>
    <lineage>
        <taxon>Bacteria</taxon>
        <taxon>Bacillati</taxon>
        <taxon>Actinomycetota</taxon>
        <taxon>Thermoleophilia</taxon>
        <taxon>Solirubrobacterales</taxon>
        <taxon>Baekduiaceae</taxon>
        <taxon>Svornostia</taxon>
    </lineage>
</organism>